<name>A0A088GLG6_9LACO</name>
<dbReference type="Proteomes" id="UP000029079">
    <property type="component" value="Chromosome"/>
</dbReference>
<accession>A0A088GLG6</accession>
<evidence type="ECO:0000313" key="2">
    <source>
        <dbReference type="Proteomes" id="UP000029079"/>
    </source>
</evidence>
<dbReference type="AlphaFoldDB" id="A0A088GLG6"/>
<organism evidence="1 2">
    <name type="scientific">Weissella ceti</name>
    <dbReference type="NCBI Taxonomy" id="759620"/>
    <lineage>
        <taxon>Bacteria</taxon>
        <taxon>Bacillati</taxon>
        <taxon>Bacillota</taxon>
        <taxon>Bacilli</taxon>
        <taxon>Lactobacillales</taxon>
        <taxon>Lactobacillaceae</taxon>
        <taxon>Weissella</taxon>
    </lineage>
</organism>
<reference evidence="1 2" key="1">
    <citation type="journal article" date="2014" name="Genome Announc.">
        <title>Complete Genome Sequences of Fish Pathogenic Weissella ceti Strains WS74 and WS105.</title>
        <authorList>
            <person name="Figueiredo H.C."/>
            <person name="Leal C.A."/>
            <person name="Dorella F.A."/>
            <person name="Carvalho A.F."/>
            <person name="Soares S.C."/>
            <person name="Pereira F.L."/>
            <person name="Azevedo V.A."/>
        </authorList>
    </citation>
    <scope>NUCLEOTIDE SEQUENCE [LARGE SCALE GENOMIC DNA]</scope>
    <source>
        <strain evidence="1 2">WS74</strain>
    </source>
</reference>
<dbReference type="KEGG" id="wct:WS74_0850"/>
<evidence type="ECO:0000313" key="1">
    <source>
        <dbReference type="EMBL" id="AIM63102.1"/>
    </source>
</evidence>
<gene>
    <name evidence="1" type="ORF">WS74_0850</name>
</gene>
<sequence length="70" mass="8203">MVKKVRIDALKYLGQYDINARFNIKKRRNTGKVHNFYEINGAYATRDRAMAEISEMKMHLISSITLIEII</sequence>
<reference evidence="2" key="2">
    <citation type="submission" date="2014-08" db="EMBL/GenBank/DDBJ databases">
        <title>Complete genome of Weissella ceti strain WS74 isolated from diseased rainbow trout in Brazil.</title>
        <authorList>
            <person name="Figueiredo H.C.P."/>
            <person name="Leal C.A.G."/>
            <person name="Pereira F.L."/>
            <person name="Soares S.C."/>
            <person name="Dorella F.A."/>
            <person name="Carvalho A.F."/>
            <person name="Azevedo V.A.C."/>
        </authorList>
    </citation>
    <scope>NUCLEOTIDE SEQUENCE [LARGE SCALE GENOMIC DNA]</scope>
    <source>
        <strain evidence="2">WS74</strain>
    </source>
</reference>
<proteinExistence type="predicted"/>
<dbReference type="EMBL" id="CP009223">
    <property type="protein sequence ID" value="AIM63102.1"/>
    <property type="molecule type" value="Genomic_DNA"/>
</dbReference>
<protein>
    <submittedName>
        <fullName evidence="1">Uncharacterized protein</fullName>
    </submittedName>
</protein>
<keyword evidence="2" id="KW-1185">Reference proteome</keyword>